<comment type="pathway">
    <text evidence="10">Lipid metabolism; phospholipid metabolism.</text>
</comment>
<evidence type="ECO:0000313" key="12">
    <source>
        <dbReference type="Proteomes" id="UP000886841"/>
    </source>
</evidence>
<dbReference type="AlphaFoldDB" id="A0A9D1JFV9"/>
<dbReference type="PANTHER" id="PTHR30309">
    <property type="entry name" value="INNER MEMBRANE PROTEIN YGIH"/>
    <property type="match status" value="1"/>
</dbReference>
<dbReference type="GO" id="GO:0005886">
    <property type="term" value="C:plasma membrane"/>
    <property type="evidence" value="ECO:0007669"/>
    <property type="project" value="UniProtKB-SubCell"/>
</dbReference>
<keyword evidence="11" id="KW-0012">Acyltransferase</keyword>
<gene>
    <name evidence="10 11" type="primary">plsY</name>
    <name evidence="11" type="ORF">IAB98_06985</name>
</gene>
<evidence type="ECO:0000256" key="10">
    <source>
        <dbReference type="HAMAP-Rule" id="MF_01043"/>
    </source>
</evidence>
<evidence type="ECO:0000256" key="8">
    <source>
        <dbReference type="ARBA" id="ARBA00023209"/>
    </source>
</evidence>
<keyword evidence="9 10" id="KW-1208">Phospholipid metabolism</keyword>
<comment type="caution">
    <text evidence="11">The sequence shown here is derived from an EMBL/GenBank/DDBJ whole genome shotgun (WGS) entry which is preliminary data.</text>
</comment>
<dbReference type="InterPro" id="IPR003811">
    <property type="entry name" value="G3P_acylTferase_PlsY"/>
</dbReference>
<evidence type="ECO:0000256" key="3">
    <source>
        <dbReference type="ARBA" id="ARBA00022679"/>
    </source>
</evidence>
<sequence length="216" mass="23557">MERLICLAIGYVCGLFQTSYIYGRLHGIDIRNYGSGNAGTTNALRTLGKKAGALTLLGDALKCVVAVLIVRAIYGQSRPEEVLLLGLYASAGTILGHNFPFYLGFKGGKGIAATAGLLFSFDWRLALAAVAVFLVFFFLTHYVSLGSILIYVVFVGGIILMGQMGFLEVSPDLLPEMYILAAALMVMAVYRHRENIKRLLQGCERKTYLSSKRKEG</sequence>
<comment type="function">
    <text evidence="10">Catalyzes the transfer of an acyl group from acyl-phosphate (acyl-PO(4)) to glycerol-3-phosphate (G3P) to form lysophosphatidic acid (LPA). This enzyme utilizes acyl-phosphate as fatty acyl donor, but not acyl-CoA or acyl-ACP.</text>
</comment>
<dbReference type="PANTHER" id="PTHR30309:SF0">
    <property type="entry name" value="GLYCEROL-3-PHOSPHATE ACYLTRANSFERASE-RELATED"/>
    <property type="match status" value="1"/>
</dbReference>
<feature type="transmembrane region" description="Helical" evidence="10">
    <location>
        <begin position="51"/>
        <end position="70"/>
    </location>
</feature>
<keyword evidence="2 10" id="KW-0444">Lipid biosynthesis</keyword>
<name>A0A9D1JFV9_9FIRM</name>
<feature type="transmembrane region" description="Helical" evidence="10">
    <location>
        <begin position="148"/>
        <end position="167"/>
    </location>
</feature>
<comment type="catalytic activity">
    <reaction evidence="10">
        <text>an acyl phosphate + sn-glycerol 3-phosphate = a 1-acyl-sn-glycero-3-phosphate + phosphate</text>
        <dbReference type="Rhea" id="RHEA:34075"/>
        <dbReference type="ChEBI" id="CHEBI:43474"/>
        <dbReference type="ChEBI" id="CHEBI:57597"/>
        <dbReference type="ChEBI" id="CHEBI:57970"/>
        <dbReference type="ChEBI" id="CHEBI:59918"/>
        <dbReference type="EC" id="2.3.1.275"/>
    </reaction>
</comment>
<dbReference type="HAMAP" id="MF_01043">
    <property type="entry name" value="PlsY"/>
    <property type="match status" value="1"/>
</dbReference>
<proteinExistence type="inferred from homology"/>
<evidence type="ECO:0000256" key="1">
    <source>
        <dbReference type="ARBA" id="ARBA00022475"/>
    </source>
</evidence>
<keyword evidence="1 10" id="KW-1003">Cell membrane</keyword>
<keyword evidence="6 10" id="KW-0443">Lipid metabolism</keyword>
<reference evidence="11" key="2">
    <citation type="journal article" date="2021" name="PeerJ">
        <title>Extensive microbial diversity within the chicken gut microbiome revealed by metagenomics and culture.</title>
        <authorList>
            <person name="Gilroy R."/>
            <person name="Ravi A."/>
            <person name="Getino M."/>
            <person name="Pursley I."/>
            <person name="Horton D.L."/>
            <person name="Alikhan N.F."/>
            <person name="Baker D."/>
            <person name="Gharbi K."/>
            <person name="Hall N."/>
            <person name="Watson M."/>
            <person name="Adriaenssens E.M."/>
            <person name="Foster-Nyarko E."/>
            <person name="Jarju S."/>
            <person name="Secka A."/>
            <person name="Antonio M."/>
            <person name="Oren A."/>
            <person name="Chaudhuri R.R."/>
            <person name="La Ragione R."/>
            <person name="Hildebrand F."/>
            <person name="Pallen M.J."/>
        </authorList>
    </citation>
    <scope>NUCLEOTIDE SEQUENCE</scope>
    <source>
        <strain evidence="11">ChiSxjej1B13-7041</strain>
    </source>
</reference>
<protein>
    <recommendedName>
        <fullName evidence="10">Glycerol-3-phosphate acyltransferase</fullName>
    </recommendedName>
    <alternativeName>
        <fullName evidence="10">Acyl-PO4 G3P acyltransferase</fullName>
    </alternativeName>
    <alternativeName>
        <fullName evidence="10">Acyl-phosphate--glycerol-3-phosphate acyltransferase</fullName>
    </alternativeName>
    <alternativeName>
        <fullName evidence="10">G3P acyltransferase</fullName>
        <shortName evidence="10">GPAT</shortName>
        <ecNumber evidence="10">2.3.1.275</ecNumber>
    </alternativeName>
    <alternativeName>
        <fullName evidence="10">Lysophosphatidic acid synthase</fullName>
        <shortName evidence="10">LPA synthase</shortName>
    </alternativeName>
</protein>
<feature type="transmembrane region" description="Helical" evidence="10">
    <location>
        <begin position="82"/>
        <end position="103"/>
    </location>
</feature>
<evidence type="ECO:0000256" key="4">
    <source>
        <dbReference type="ARBA" id="ARBA00022692"/>
    </source>
</evidence>
<keyword evidence="7 10" id="KW-0472">Membrane</keyword>
<evidence type="ECO:0000256" key="6">
    <source>
        <dbReference type="ARBA" id="ARBA00023098"/>
    </source>
</evidence>
<dbReference type="NCBIfam" id="TIGR00023">
    <property type="entry name" value="glycerol-3-phosphate 1-O-acyltransferase PlsY"/>
    <property type="match status" value="1"/>
</dbReference>
<organism evidence="11 12">
    <name type="scientific">Candidatus Egerieimonas intestinavium</name>
    <dbReference type="NCBI Taxonomy" id="2840777"/>
    <lineage>
        <taxon>Bacteria</taxon>
        <taxon>Bacillati</taxon>
        <taxon>Bacillota</taxon>
        <taxon>Clostridia</taxon>
        <taxon>Lachnospirales</taxon>
        <taxon>Lachnospiraceae</taxon>
        <taxon>Lachnospiraceae incertae sedis</taxon>
        <taxon>Candidatus Egerieimonas</taxon>
    </lineage>
</organism>
<evidence type="ECO:0000256" key="9">
    <source>
        <dbReference type="ARBA" id="ARBA00023264"/>
    </source>
</evidence>
<keyword evidence="3 10" id="KW-0808">Transferase</keyword>
<keyword evidence="8 10" id="KW-0594">Phospholipid biosynthesis</keyword>
<comment type="similarity">
    <text evidence="10">Belongs to the PlsY family.</text>
</comment>
<evidence type="ECO:0000256" key="7">
    <source>
        <dbReference type="ARBA" id="ARBA00023136"/>
    </source>
</evidence>
<reference evidence="11" key="1">
    <citation type="submission" date="2020-10" db="EMBL/GenBank/DDBJ databases">
        <authorList>
            <person name="Gilroy R."/>
        </authorList>
    </citation>
    <scope>NUCLEOTIDE SEQUENCE</scope>
    <source>
        <strain evidence="11">ChiSxjej1B13-7041</strain>
    </source>
</reference>
<comment type="subunit">
    <text evidence="10">Probably interacts with PlsX.</text>
</comment>
<dbReference type="Proteomes" id="UP000886841">
    <property type="component" value="Unassembled WGS sequence"/>
</dbReference>
<evidence type="ECO:0000313" key="11">
    <source>
        <dbReference type="EMBL" id="HIR93145.1"/>
    </source>
</evidence>
<dbReference type="SMART" id="SM01207">
    <property type="entry name" value="G3P_acyltransf"/>
    <property type="match status" value="1"/>
</dbReference>
<dbReference type="EC" id="2.3.1.275" evidence="10"/>
<dbReference type="GO" id="GO:0043772">
    <property type="term" value="F:acyl-phosphate glycerol-3-phosphate acyltransferase activity"/>
    <property type="evidence" value="ECO:0007669"/>
    <property type="project" value="UniProtKB-UniRule"/>
</dbReference>
<dbReference type="GO" id="GO:0008654">
    <property type="term" value="P:phospholipid biosynthetic process"/>
    <property type="evidence" value="ECO:0007669"/>
    <property type="project" value="UniProtKB-UniRule"/>
</dbReference>
<keyword evidence="4 10" id="KW-0812">Transmembrane</keyword>
<evidence type="ECO:0000256" key="5">
    <source>
        <dbReference type="ARBA" id="ARBA00022989"/>
    </source>
</evidence>
<keyword evidence="5 10" id="KW-1133">Transmembrane helix</keyword>
<accession>A0A9D1JFV9</accession>
<feature type="transmembrane region" description="Helical" evidence="10">
    <location>
        <begin position="173"/>
        <end position="190"/>
    </location>
</feature>
<dbReference type="Pfam" id="PF02660">
    <property type="entry name" value="G3P_acyltransf"/>
    <property type="match status" value="1"/>
</dbReference>
<dbReference type="EMBL" id="DVHU01000060">
    <property type="protein sequence ID" value="HIR93145.1"/>
    <property type="molecule type" value="Genomic_DNA"/>
</dbReference>
<comment type="subcellular location">
    <subcellularLocation>
        <location evidence="10">Cell membrane</location>
        <topology evidence="10">Multi-pass membrane protein</topology>
    </subcellularLocation>
</comment>
<feature type="transmembrane region" description="Helical" evidence="10">
    <location>
        <begin position="123"/>
        <end position="143"/>
    </location>
</feature>
<evidence type="ECO:0000256" key="2">
    <source>
        <dbReference type="ARBA" id="ARBA00022516"/>
    </source>
</evidence>